<dbReference type="PROSITE" id="PS50192">
    <property type="entry name" value="T_SNARE"/>
    <property type="match status" value="1"/>
</dbReference>
<evidence type="ECO:0000259" key="5">
    <source>
        <dbReference type="PROSITE" id="PS50192"/>
    </source>
</evidence>
<dbReference type="Gene3D" id="1.20.5.110">
    <property type="match status" value="1"/>
</dbReference>
<dbReference type="Pfam" id="PF05739">
    <property type="entry name" value="SNARE"/>
    <property type="match status" value="1"/>
</dbReference>
<evidence type="ECO:0000313" key="7">
    <source>
        <dbReference type="Proteomes" id="UP001215712"/>
    </source>
</evidence>
<dbReference type="GO" id="GO:0006887">
    <property type="term" value="P:exocytosis"/>
    <property type="evidence" value="ECO:0007669"/>
    <property type="project" value="TreeGrafter"/>
</dbReference>
<comment type="similarity">
    <text evidence="1">Belongs to the syntaxin family.</text>
</comment>
<feature type="compositionally biased region" description="Low complexity" evidence="3">
    <location>
        <begin position="75"/>
        <end position="88"/>
    </location>
</feature>
<keyword evidence="4" id="KW-0472">Membrane</keyword>
<evidence type="ECO:0000256" key="3">
    <source>
        <dbReference type="SAM" id="MobiDB-lite"/>
    </source>
</evidence>
<feature type="region of interest" description="Disordered" evidence="3">
    <location>
        <begin position="1"/>
        <end position="90"/>
    </location>
</feature>
<keyword evidence="4" id="KW-0812">Transmembrane</keyword>
<dbReference type="GO" id="GO:0006906">
    <property type="term" value="P:vesicle fusion"/>
    <property type="evidence" value="ECO:0007669"/>
    <property type="project" value="TreeGrafter"/>
</dbReference>
<dbReference type="PANTHER" id="PTHR19957:SF380">
    <property type="entry name" value="SYNTAXIN FAMILY PROTEIN"/>
    <property type="match status" value="1"/>
</dbReference>
<accession>A0AAD6HSK2</accession>
<dbReference type="GO" id="GO:0005886">
    <property type="term" value="C:plasma membrane"/>
    <property type="evidence" value="ECO:0007669"/>
    <property type="project" value="TreeGrafter"/>
</dbReference>
<name>A0AAD6HSK2_9EURO</name>
<dbReference type="Proteomes" id="UP001215712">
    <property type="component" value="Unassembled WGS sequence"/>
</dbReference>
<dbReference type="GO" id="GO:0012505">
    <property type="term" value="C:endomembrane system"/>
    <property type="evidence" value="ECO:0007669"/>
    <property type="project" value="TreeGrafter"/>
</dbReference>
<dbReference type="AlphaFoldDB" id="A0AAD6HSK2"/>
<reference evidence="6" key="1">
    <citation type="journal article" date="2023" name="IMA Fungus">
        <title>Comparative genomic study of the Penicillium genus elucidates a diverse pangenome and 15 lateral gene transfer events.</title>
        <authorList>
            <person name="Petersen C."/>
            <person name="Sorensen T."/>
            <person name="Nielsen M.R."/>
            <person name="Sondergaard T.E."/>
            <person name="Sorensen J.L."/>
            <person name="Fitzpatrick D.A."/>
            <person name="Frisvad J.C."/>
            <person name="Nielsen K.L."/>
        </authorList>
    </citation>
    <scope>NUCLEOTIDE SEQUENCE</scope>
    <source>
        <strain evidence="6">IBT 17514</strain>
    </source>
</reference>
<dbReference type="InterPro" id="IPR000727">
    <property type="entry name" value="T_SNARE_dom"/>
</dbReference>
<sequence>MSYQALGDNNQGGYGQYNPYGSQQNPYAEQQQSYGYGGAAEQGNGGYGESLKTSRFGSTPKLGRGQNKESCDALTSPSPSTEMSSMQQPGGPTAILNKCKEMNDAINELKTKREGQLLQAQNALLDSSTGKEDQAARQNVDYIEDEINTALRYLRDQFKRIKETPGSGDSRVSGQVENVNRNLRREIEQYQRTQSDFQKRLEEQVRRRYEIANPEATPEELEQGVQLVLAGQEQSFAVPGTRSRQANDARQATLQRSAAIRKIEQDMIQLGQLYQEVAELIHQQEPAVTQINQGAEETHRNVQEANTKLDSAITSARNARRWKWYALGIILLIIIIVVAIAVGVTEANKN</sequence>
<feature type="compositionally biased region" description="Gly residues" evidence="3">
    <location>
        <begin position="35"/>
        <end position="48"/>
    </location>
</feature>
<dbReference type="SUPFAM" id="SSF47661">
    <property type="entry name" value="t-snare proteins"/>
    <property type="match status" value="1"/>
</dbReference>
<dbReference type="GO" id="GO:0006886">
    <property type="term" value="P:intracellular protein transport"/>
    <property type="evidence" value="ECO:0007669"/>
    <property type="project" value="TreeGrafter"/>
</dbReference>
<evidence type="ECO:0000256" key="1">
    <source>
        <dbReference type="ARBA" id="ARBA00009063"/>
    </source>
</evidence>
<reference evidence="6" key="2">
    <citation type="submission" date="2023-01" db="EMBL/GenBank/DDBJ databases">
        <authorList>
            <person name="Petersen C."/>
        </authorList>
    </citation>
    <scope>NUCLEOTIDE SEQUENCE</scope>
    <source>
        <strain evidence="6">IBT 17514</strain>
    </source>
</reference>
<feature type="coiled-coil region" evidence="2">
    <location>
        <begin position="173"/>
        <end position="207"/>
    </location>
</feature>
<dbReference type="InterPro" id="IPR010989">
    <property type="entry name" value="SNARE"/>
</dbReference>
<gene>
    <name evidence="6" type="ORF">N7493_002819</name>
</gene>
<feature type="transmembrane region" description="Helical" evidence="4">
    <location>
        <begin position="324"/>
        <end position="344"/>
    </location>
</feature>
<evidence type="ECO:0000256" key="2">
    <source>
        <dbReference type="SAM" id="Coils"/>
    </source>
</evidence>
<evidence type="ECO:0000256" key="4">
    <source>
        <dbReference type="SAM" id="Phobius"/>
    </source>
</evidence>
<proteinExistence type="inferred from homology"/>
<dbReference type="GO" id="GO:0000149">
    <property type="term" value="F:SNARE binding"/>
    <property type="evidence" value="ECO:0007669"/>
    <property type="project" value="TreeGrafter"/>
</dbReference>
<keyword evidence="4" id="KW-1133">Transmembrane helix</keyword>
<dbReference type="Pfam" id="PF00804">
    <property type="entry name" value="Syntaxin"/>
    <property type="match status" value="1"/>
</dbReference>
<organism evidence="6 7">
    <name type="scientific">Penicillium malachiteum</name>
    <dbReference type="NCBI Taxonomy" id="1324776"/>
    <lineage>
        <taxon>Eukaryota</taxon>
        <taxon>Fungi</taxon>
        <taxon>Dikarya</taxon>
        <taxon>Ascomycota</taxon>
        <taxon>Pezizomycotina</taxon>
        <taxon>Eurotiomycetes</taxon>
        <taxon>Eurotiomycetidae</taxon>
        <taxon>Eurotiales</taxon>
        <taxon>Aspergillaceae</taxon>
        <taxon>Penicillium</taxon>
    </lineage>
</organism>
<dbReference type="PANTHER" id="PTHR19957">
    <property type="entry name" value="SYNTAXIN"/>
    <property type="match status" value="1"/>
</dbReference>
<dbReference type="EMBL" id="JAQJAN010000003">
    <property type="protein sequence ID" value="KAJ5734033.1"/>
    <property type="molecule type" value="Genomic_DNA"/>
</dbReference>
<dbReference type="GO" id="GO:0005484">
    <property type="term" value="F:SNAP receptor activity"/>
    <property type="evidence" value="ECO:0007669"/>
    <property type="project" value="TreeGrafter"/>
</dbReference>
<feature type="domain" description="T-SNARE coiled-coil homology" evidence="5">
    <location>
        <begin position="250"/>
        <end position="312"/>
    </location>
</feature>
<keyword evidence="7" id="KW-1185">Reference proteome</keyword>
<comment type="caution">
    <text evidence="6">The sequence shown here is derived from an EMBL/GenBank/DDBJ whole genome shotgun (WGS) entry which is preliminary data.</text>
</comment>
<dbReference type="GO" id="GO:0031201">
    <property type="term" value="C:SNARE complex"/>
    <property type="evidence" value="ECO:0007669"/>
    <property type="project" value="TreeGrafter"/>
</dbReference>
<dbReference type="InterPro" id="IPR006011">
    <property type="entry name" value="Syntaxin_N"/>
</dbReference>
<dbReference type="Gene3D" id="1.20.58.70">
    <property type="match status" value="1"/>
</dbReference>
<protein>
    <recommendedName>
        <fullName evidence="5">t-SNARE coiled-coil homology domain-containing protein</fullName>
    </recommendedName>
</protein>
<keyword evidence="2" id="KW-0175">Coiled coil</keyword>
<dbReference type="InterPro" id="IPR045242">
    <property type="entry name" value="Syntaxin"/>
</dbReference>
<evidence type="ECO:0000313" key="6">
    <source>
        <dbReference type="EMBL" id="KAJ5734033.1"/>
    </source>
</evidence>
<feature type="compositionally biased region" description="Low complexity" evidence="3">
    <location>
        <begin position="16"/>
        <end position="25"/>
    </location>
</feature>
<dbReference type="GO" id="GO:0048278">
    <property type="term" value="P:vesicle docking"/>
    <property type="evidence" value="ECO:0007669"/>
    <property type="project" value="TreeGrafter"/>
</dbReference>